<dbReference type="SUPFAM" id="SSF161098">
    <property type="entry name" value="MetI-like"/>
    <property type="match status" value="1"/>
</dbReference>
<reference evidence="9 10" key="1">
    <citation type="journal article" date="2019" name="Int. J. Syst. Evol. Microbiol.">
        <title>The Global Catalogue of Microorganisms (GCM) 10K type strain sequencing project: providing services to taxonomists for standard genome sequencing and annotation.</title>
        <authorList>
            <consortium name="The Broad Institute Genomics Platform"/>
            <consortium name="The Broad Institute Genome Sequencing Center for Infectious Disease"/>
            <person name="Wu L."/>
            <person name="Ma J."/>
        </authorList>
    </citation>
    <scope>NUCLEOTIDE SEQUENCE [LARGE SCALE GENOMIC DNA]</scope>
    <source>
        <strain evidence="9 10">JCM 16327</strain>
    </source>
</reference>
<dbReference type="GO" id="GO:0005886">
    <property type="term" value="C:plasma membrane"/>
    <property type="evidence" value="ECO:0007669"/>
    <property type="project" value="UniProtKB-SubCell"/>
</dbReference>
<dbReference type="RefSeq" id="WP_227259696.1">
    <property type="nucleotide sequence ID" value="NZ_BAAADU010000002.1"/>
</dbReference>
<evidence type="ECO:0000259" key="8">
    <source>
        <dbReference type="PROSITE" id="PS50928"/>
    </source>
</evidence>
<dbReference type="PANTHER" id="PTHR43386:SF1">
    <property type="entry name" value="D,D-DIPEPTIDE TRANSPORT SYSTEM PERMEASE PROTEIN DDPC-RELATED"/>
    <property type="match status" value="1"/>
</dbReference>
<organism evidence="9 10">
    <name type="scientific">Salarchaeum japonicum</name>
    <dbReference type="NCBI Taxonomy" id="555573"/>
    <lineage>
        <taxon>Archaea</taxon>
        <taxon>Methanobacteriati</taxon>
        <taxon>Methanobacteriota</taxon>
        <taxon>Stenosarchaea group</taxon>
        <taxon>Halobacteria</taxon>
        <taxon>Halobacteriales</taxon>
        <taxon>Halobacteriaceae</taxon>
    </lineage>
</organism>
<dbReference type="Proteomes" id="UP001500194">
    <property type="component" value="Unassembled WGS sequence"/>
</dbReference>
<feature type="transmembrane region" description="Helical" evidence="7">
    <location>
        <begin position="35"/>
        <end position="57"/>
    </location>
</feature>
<evidence type="ECO:0000256" key="7">
    <source>
        <dbReference type="RuleBase" id="RU363032"/>
    </source>
</evidence>
<dbReference type="EMBL" id="BAAADU010000002">
    <property type="protein sequence ID" value="GAA0657536.1"/>
    <property type="molecule type" value="Genomic_DNA"/>
</dbReference>
<evidence type="ECO:0000256" key="1">
    <source>
        <dbReference type="ARBA" id="ARBA00004651"/>
    </source>
</evidence>
<evidence type="ECO:0000256" key="5">
    <source>
        <dbReference type="ARBA" id="ARBA00022989"/>
    </source>
</evidence>
<dbReference type="CDD" id="cd06261">
    <property type="entry name" value="TM_PBP2"/>
    <property type="match status" value="1"/>
</dbReference>
<comment type="subcellular location">
    <subcellularLocation>
        <location evidence="1 7">Cell membrane</location>
        <topology evidence="1 7">Multi-pass membrane protein</topology>
    </subcellularLocation>
</comment>
<dbReference type="Gene3D" id="1.10.3720.10">
    <property type="entry name" value="MetI-like"/>
    <property type="match status" value="1"/>
</dbReference>
<evidence type="ECO:0000313" key="10">
    <source>
        <dbReference type="Proteomes" id="UP001500194"/>
    </source>
</evidence>
<dbReference type="GeneID" id="68573104"/>
<protein>
    <submittedName>
        <fullName evidence="9">ABC transporter permease</fullName>
    </submittedName>
</protein>
<dbReference type="InterPro" id="IPR025966">
    <property type="entry name" value="OppC_N"/>
</dbReference>
<feature type="domain" description="ABC transmembrane type-1" evidence="8">
    <location>
        <begin position="109"/>
        <end position="300"/>
    </location>
</feature>
<comment type="caution">
    <text evidence="9">The sequence shown here is derived from an EMBL/GenBank/DDBJ whole genome shotgun (WGS) entry which is preliminary data.</text>
</comment>
<evidence type="ECO:0000256" key="2">
    <source>
        <dbReference type="ARBA" id="ARBA00022448"/>
    </source>
</evidence>
<evidence type="ECO:0000256" key="6">
    <source>
        <dbReference type="ARBA" id="ARBA00023136"/>
    </source>
</evidence>
<comment type="similarity">
    <text evidence="7">Belongs to the binding-protein-dependent transport system permease family.</text>
</comment>
<dbReference type="Pfam" id="PF12911">
    <property type="entry name" value="OppC_N"/>
    <property type="match status" value="1"/>
</dbReference>
<feature type="transmembrane region" description="Helical" evidence="7">
    <location>
        <begin position="274"/>
        <end position="299"/>
    </location>
</feature>
<dbReference type="Pfam" id="PF00528">
    <property type="entry name" value="BPD_transp_1"/>
    <property type="match status" value="1"/>
</dbReference>
<proteinExistence type="inferred from homology"/>
<evidence type="ECO:0000256" key="3">
    <source>
        <dbReference type="ARBA" id="ARBA00022475"/>
    </source>
</evidence>
<dbReference type="PROSITE" id="PS50928">
    <property type="entry name" value="ABC_TM1"/>
    <property type="match status" value="1"/>
</dbReference>
<gene>
    <name evidence="9" type="ORF">GCM10009019_22150</name>
</gene>
<keyword evidence="3" id="KW-1003">Cell membrane</keyword>
<evidence type="ECO:0000256" key="4">
    <source>
        <dbReference type="ARBA" id="ARBA00022692"/>
    </source>
</evidence>
<sequence length="313" mass="34553">MAAKDYSRMDQLRDRLKPWKIGFKRTWGQFTESPVGLIGLVILTVIILMSVFAPYIAPHSLEWRAYGDGATFEQMASLPHPPAFGDPFFAPLGTDSLGHGIFTQLVYGSRTALFIGLAAGLLSSLVGVPLGIISGYYANTWIDEGIQRVVDILYALPFLPLVIVLVFVRGMSTTNIILAIVVKSWLNNAIVIRGQVLSLSERPFVEAARASGASDFRIMFRHIIPNVLPLSFVYLAQDAAFAILTQASLAFLGFSDFTNISWGVMLQWIQVEGYVYTAWWWLIPPGLMIALLAASFYFVGYSLEDVMNPGSQS</sequence>
<evidence type="ECO:0000313" key="9">
    <source>
        <dbReference type="EMBL" id="GAA0657536.1"/>
    </source>
</evidence>
<dbReference type="InterPro" id="IPR035906">
    <property type="entry name" value="MetI-like_sf"/>
</dbReference>
<keyword evidence="10" id="KW-1185">Reference proteome</keyword>
<keyword evidence="5 7" id="KW-1133">Transmembrane helix</keyword>
<dbReference type="AlphaFoldDB" id="A0AAV3T3C4"/>
<keyword evidence="2 7" id="KW-0813">Transport</keyword>
<accession>A0AAV3T3C4</accession>
<dbReference type="InterPro" id="IPR000515">
    <property type="entry name" value="MetI-like"/>
</dbReference>
<dbReference type="PANTHER" id="PTHR43386">
    <property type="entry name" value="OLIGOPEPTIDE TRANSPORT SYSTEM PERMEASE PROTEIN APPC"/>
    <property type="match status" value="1"/>
</dbReference>
<dbReference type="GO" id="GO:0055085">
    <property type="term" value="P:transmembrane transport"/>
    <property type="evidence" value="ECO:0007669"/>
    <property type="project" value="InterPro"/>
</dbReference>
<dbReference type="InterPro" id="IPR050366">
    <property type="entry name" value="BP-dependent_transpt_permease"/>
</dbReference>
<keyword evidence="6 7" id="KW-0472">Membrane</keyword>
<feature type="transmembrane region" description="Helical" evidence="7">
    <location>
        <begin position="149"/>
        <end position="168"/>
    </location>
</feature>
<feature type="transmembrane region" description="Helical" evidence="7">
    <location>
        <begin position="112"/>
        <end position="137"/>
    </location>
</feature>
<keyword evidence="4 7" id="KW-0812">Transmembrane</keyword>
<name>A0AAV3T3C4_9EURY</name>